<dbReference type="SUPFAM" id="SSF51366">
    <property type="entry name" value="Ribulose-phoshate binding barrel"/>
    <property type="match status" value="1"/>
</dbReference>
<protein>
    <recommendedName>
        <fullName evidence="5 10">N-(5'-phosphoribosyl)anthranilate isomerase</fullName>
        <shortName evidence="10">PRAI</shortName>
        <ecNumber evidence="4 10">5.3.1.24</ecNumber>
    </recommendedName>
</protein>
<dbReference type="Pfam" id="PF00697">
    <property type="entry name" value="PRAI"/>
    <property type="match status" value="1"/>
</dbReference>
<dbReference type="HAMAP" id="MF_00135">
    <property type="entry name" value="PRAI"/>
    <property type="match status" value="1"/>
</dbReference>
<dbReference type="PANTHER" id="PTHR42894:SF1">
    <property type="entry name" value="N-(5'-PHOSPHORIBOSYL)ANTHRANILATE ISOMERASE"/>
    <property type="match status" value="1"/>
</dbReference>
<dbReference type="FunFam" id="3.20.20.70:FF:000075">
    <property type="entry name" value="Tryptophan biosynthesis protein TRP1"/>
    <property type="match status" value="1"/>
</dbReference>
<dbReference type="InterPro" id="IPR044643">
    <property type="entry name" value="TrpF_fam"/>
</dbReference>
<evidence type="ECO:0000256" key="4">
    <source>
        <dbReference type="ARBA" id="ARBA00012572"/>
    </source>
</evidence>
<sequence length="202" mass="22387">MKVKICGIVSEEIAQQAIVYGADALGFVFAVSKRRISTEKAKKIIKGLPINVWKVGVFVDEPIESLLLIAKEVGLTHVQLHGDESKTYCTEIKSQGFEVIKAIQMKSEKDIDLIYEYDDDYILVDSPRGKYHGGNGTSFDWTLLQEMQRKHPKLILAGGLTAENVKVAISQSAPFMVDVSSGVEIDGKKSPSKIRRFIEATN</sequence>
<dbReference type="AlphaFoldDB" id="A0A248TMQ8"/>
<evidence type="ECO:0000256" key="10">
    <source>
        <dbReference type="HAMAP-Rule" id="MF_00135"/>
    </source>
</evidence>
<accession>A0A248TMQ8</accession>
<organism evidence="12 13">
    <name type="scientific">Cytobacillus kochii</name>
    <dbReference type="NCBI Taxonomy" id="859143"/>
    <lineage>
        <taxon>Bacteria</taxon>
        <taxon>Bacillati</taxon>
        <taxon>Bacillota</taxon>
        <taxon>Bacilli</taxon>
        <taxon>Bacillales</taxon>
        <taxon>Bacillaceae</taxon>
        <taxon>Cytobacillus</taxon>
    </lineage>
</organism>
<proteinExistence type="inferred from homology"/>
<dbReference type="RefSeq" id="WP_095372988.1">
    <property type="nucleotide sequence ID" value="NZ_CP022983.1"/>
</dbReference>
<dbReference type="Proteomes" id="UP000215137">
    <property type="component" value="Chromosome"/>
</dbReference>
<evidence type="ECO:0000259" key="11">
    <source>
        <dbReference type="Pfam" id="PF00697"/>
    </source>
</evidence>
<dbReference type="EC" id="5.3.1.24" evidence="4 10"/>
<dbReference type="EMBL" id="CP022983">
    <property type="protein sequence ID" value="ASV69425.1"/>
    <property type="molecule type" value="Genomic_DNA"/>
</dbReference>
<dbReference type="InterPro" id="IPR011060">
    <property type="entry name" value="RibuloseP-bd_barrel"/>
</dbReference>
<dbReference type="GO" id="GO:0004640">
    <property type="term" value="F:phosphoribosylanthranilate isomerase activity"/>
    <property type="evidence" value="ECO:0007669"/>
    <property type="project" value="UniProtKB-UniRule"/>
</dbReference>
<evidence type="ECO:0000256" key="3">
    <source>
        <dbReference type="ARBA" id="ARBA00007571"/>
    </source>
</evidence>
<evidence type="ECO:0000256" key="6">
    <source>
        <dbReference type="ARBA" id="ARBA00022605"/>
    </source>
</evidence>
<dbReference type="OrthoDB" id="9786954at2"/>
<name>A0A248TMQ8_9BACI</name>
<dbReference type="PANTHER" id="PTHR42894">
    <property type="entry name" value="N-(5'-PHOSPHORIBOSYL)ANTHRANILATE ISOMERASE"/>
    <property type="match status" value="1"/>
</dbReference>
<evidence type="ECO:0000256" key="2">
    <source>
        <dbReference type="ARBA" id="ARBA00004664"/>
    </source>
</evidence>
<dbReference type="KEGG" id="bko:CKF48_20165"/>
<keyword evidence="9 10" id="KW-0413">Isomerase</keyword>
<evidence type="ECO:0000256" key="7">
    <source>
        <dbReference type="ARBA" id="ARBA00022822"/>
    </source>
</evidence>
<feature type="domain" description="N-(5'phosphoribosyl) anthranilate isomerase (PRAI)" evidence="11">
    <location>
        <begin position="3"/>
        <end position="199"/>
    </location>
</feature>
<evidence type="ECO:0000256" key="9">
    <source>
        <dbReference type="ARBA" id="ARBA00023235"/>
    </source>
</evidence>
<dbReference type="CDD" id="cd00405">
    <property type="entry name" value="PRAI"/>
    <property type="match status" value="1"/>
</dbReference>
<keyword evidence="13" id="KW-1185">Reference proteome</keyword>
<dbReference type="GO" id="GO:0000162">
    <property type="term" value="P:L-tryptophan biosynthetic process"/>
    <property type="evidence" value="ECO:0007669"/>
    <property type="project" value="UniProtKB-UniRule"/>
</dbReference>
<keyword evidence="7 10" id="KW-0822">Tryptophan biosynthesis</keyword>
<gene>
    <name evidence="10" type="primary">trpF</name>
    <name evidence="12" type="ORF">CKF48_20165</name>
</gene>
<comment type="catalytic activity">
    <reaction evidence="1 10">
        <text>N-(5-phospho-beta-D-ribosyl)anthranilate = 1-(2-carboxyphenylamino)-1-deoxy-D-ribulose 5-phosphate</text>
        <dbReference type="Rhea" id="RHEA:21540"/>
        <dbReference type="ChEBI" id="CHEBI:18277"/>
        <dbReference type="ChEBI" id="CHEBI:58613"/>
        <dbReference type="EC" id="5.3.1.24"/>
    </reaction>
</comment>
<dbReference type="InterPro" id="IPR013785">
    <property type="entry name" value="Aldolase_TIM"/>
</dbReference>
<reference evidence="12 13" key="1">
    <citation type="submission" date="2017-08" db="EMBL/GenBank/DDBJ databases">
        <title>Complete Genome Sequence of Bacillus kochii Oregon-R-modENCODE STRAIN BDGP4, isolated from Drosophila melanogaster gut.</title>
        <authorList>
            <person name="Wan K.H."/>
            <person name="Yu C."/>
            <person name="Park S."/>
            <person name="Hammonds A.S."/>
            <person name="Booth B.W."/>
            <person name="Celniker S.E."/>
        </authorList>
    </citation>
    <scope>NUCLEOTIDE SEQUENCE [LARGE SCALE GENOMIC DNA]</scope>
    <source>
        <strain evidence="12 13">BDGP4</strain>
    </source>
</reference>
<evidence type="ECO:0000313" key="13">
    <source>
        <dbReference type="Proteomes" id="UP000215137"/>
    </source>
</evidence>
<dbReference type="InterPro" id="IPR001240">
    <property type="entry name" value="PRAI_dom"/>
</dbReference>
<comment type="pathway">
    <text evidence="2 10">Amino-acid biosynthesis; L-tryptophan biosynthesis; L-tryptophan from chorismate: step 3/5.</text>
</comment>
<keyword evidence="6 10" id="KW-0028">Amino-acid biosynthesis</keyword>
<dbReference type="UniPathway" id="UPA00035">
    <property type="reaction ID" value="UER00042"/>
</dbReference>
<dbReference type="Gene3D" id="3.20.20.70">
    <property type="entry name" value="Aldolase class I"/>
    <property type="match status" value="1"/>
</dbReference>
<evidence type="ECO:0000256" key="5">
    <source>
        <dbReference type="ARBA" id="ARBA00022272"/>
    </source>
</evidence>
<keyword evidence="8 10" id="KW-0057">Aromatic amino acid biosynthesis</keyword>
<evidence type="ECO:0000256" key="8">
    <source>
        <dbReference type="ARBA" id="ARBA00023141"/>
    </source>
</evidence>
<evidence type="ECO:0000313" key="12">
    <source>
        <dbReference type="EMBL" id="ASV69425.1"/>
    </source>
</evidence>
<comment type="similarity">
    <text evidence="3 10">Belongs to the TrpF family.</text>
</comment>
<evidence type="ECO:0000256" key="1">
    <source>
        <dbReference type="ARBA" id="ARBA00001164"/>
    </source>
</evidence>